<dbReference type="GO" id="GO:0050570">
    <property type="term" value="F:4-hydroxythreonine-4-phosphate dehydrogenase activity"/>
    <property type="evidence" value="ECO:0007669"/>
    <property type="project" value="UniProtKB-EC"/>
</dbReference>
<organism evidence="4">
    <name type="scientific">bioreactor metagenome</name>
    <dbReference type="NCBI Taxonomy" id="1076179"/>
    <lineage>
        <taxon>unclassified sequences</taxon>
        <taxon>metagenomes</taxon>
        <taxon>ecological metagenomes</taxon>
    </lineage>
</organism>
<gene>
    <name evidence="4" type="primary">pdxA_5</name>
    <name evidence="4" type="ORF">SDC9_113581</name>
</gene>
<evidence type="ECO:0000256" key="2">
    <source>
        <dbReference type="ARBA" id="ARBA00023002"/>
    </source>
</evidence>
<comment type="caution">
    <text evidence="4">The sequence shown here is derived from an EMBL/GenBank/DDBJ whole genome shotgun (WGS) entry which is preliminary data.</text>
</comment>
<keyword evidence="1" id="KW-0479">Metal-binding</keyword>
<sequence>MGEFKNYDGVLALYHDQGLIPFKLMSFASGVNFTAGLPFVRTSPAHGTAYHIAGKNIASPDSFRSAVFLAMDICKNRIEYDELTSNTLKISRKDHIIDEDITKELQKDDEPTL</sequence>
<keyword evidence="2 4" id="KW-0560">Oxidoreductase</keyword>
<accession>A0A645BQ11</accession>
<dbReference type="EC" id="1.1.1.262" evidence="4"/>
<evidence type="ECO:0000313" key="4">
    <source>
        <dbReference type="EMBL" id="MPM66671.1"/>
    </source>
</evidence>
<dbReference type="PANTHER" id="PTHR30004">
    <property type="entry name" value="4-HYDROXYTHREONINE-4-PHOSPHATE DEHYDROGENASE"/>
    <property type="match status" value="1"/>
</dbReference>
<dbReference type="SUPFAM" id="SSF53659">
    <property type="entry name" value="Isocitrate/Isopropylmalate dehydrogenase-like"/>
    <property type="match status" value="1"/>
</dbReference>
<dbReference type="InterPro" id="IPR005255">
    <property type="entry name" value="PdxA_fam"/>
</dbReference>
<proteinExistence type="predicted"/>
<evidence type="ECO:0000256" key="3">
    <source>
        <dbReference type="ARBA" id="ARBA00023027"/>
    </source>
</evidence>
<protein>
    <submittedName>
        <fullName evidence="4">4-hydroxythreonine-4-phosphate dehydrogenase</fullName>
        <ecNumber evidence="4">1.1.1.262</ecNumber>
    </submittedName>
</protein>
<evidence type="ECO:0000256" key="1">
    <source>
        <dbReference type="ARBA" id="ARBA00022723"/>
    </source>
</evidence>
<dbReference type="GO" id="GO:0051287">
    <property type="term" value="F:NAD binding"/>
    <property type="evidence" value="ECO:0007669"/>
    <property type="project" value="InterPro"/>
</dbReference>
<keyword evidence="3" id="KW-0520">NAD</keyword>
<dbReference type="Pfam" id="PF04166">
    <property type="entry name" value="PdxA"/>
    <property type="match status" value="1"/>
</dbReference>
<reference evidence="4" key="1">
    <citation type="submission" date="2019-08" db="EMBL/GenBank/DDBJ databases">
        <authorList>
            <person name="Kucharzyk K."/>
            <person name="Murdoch R.W."/>
            <person name="Higgins S."/>
            <person name="Loffler F."/>
        </authorList>
    </citation>
    <scope>NUCLEOTIDE SEQUENCE</scope>
</reference>
<dbReference type="EMBL" id="VSSQ01021228">
    <property type="protein sequence ID" value="MPM66671.1"/>
    <property type="molecule type" value="Genomic_DNA"/>
</dbReference>
<dbReference type="PANTHER" id="PTHR30004:SF6">
    <property type="entry name" value="D-THREONATE 4-PHOSPHATE DEHYDROGENASE"/>
    <property type="match status" value="1"/>
</dbReference>
<dbReference type="Gene3D" id="3.40.718.10">
    <property type="entry name" value="Isopropylmalate Dehydrogenase"/>
    <property type="match status" value="1"/>
</dbReference>
<dbReference type="GO" id="GO:0046872">
    <property type="term" value="F:metal ion binding"/>
    <property type="evidence" value="ECO:0007669"/>
    <property type="project" value="UniProtKB-KW"/>
</dbReference>
<dbReference type="AlphaFoldDB" id="A0A645BQ11"/>
<name>A0A645BQ11_9ZZZZ</name>